<dbReference type="EMBL" id="VSRR010002208">
    <property type="protein sequence ID" value="MPC30183.1"/>
    <property type="molecule type" value="Genomic_DNA"/>
</dbReference>
<proteinExistence type="predicted"/>
<dbReference type="AlphaFoldDB" id="A0A5B7EB56"/>
<comment type="caution">
    <text evidence="1">The sequence shown here is derived from an EMBL/GenBank/DDBJ whole genome shotgun (WGS) entry which is preliminary data.</text>
</comment>
<accession>A0A5B7EB56</accession>
<dbReference type="Proteomes" id="UP000324222">
    <property type="component" value="Unassembled WGS sequence"/>
</dbReference>
<evidence type="ECO:0000313" key="1">
    <source>
        <dbReference type="EMBL" id="MPC30183.1"/>
    </source>
</evidence>
<gene>
    <name evidence="1" type="ORF">E2C01_023443</name>
</gene>
<organism evidence="1 2">
    <name type="scientific">Portunus trituberculatus</name>
    <name type="common">Swimming crab</name>
    <name type="synonym">Neptunus trituberculatus</name>
    <dbReference type="NCBI Taxonomy" id="210409"/>
    <lineage>
        <taxon>Eukaryota</taxon>
        <taxon>Metazoa</taxon>
        <taxon>Ecdysozoa</taxon>
        <taxon>Arthropoda</taxon>
        <taxon>Crustacea</taxon>
        <taxon>Multicrustacea</taxon>
        <taxon>Malacostraca</taxon>
        <taxon>Eumalacostraca</taxon>
        <taxon>Eucarida</taxon>
        <taxon>Decapoda</taxon>
        <taxon>Pleocyemata</taxon>
        <taxon>Brachyura</taxon>
        <taxon>Eubrachyura</taxon>
        <taxon>Portunoidea</taxon>
        <taxon>Portunidae</taxon>
        <taxon>Portuninae</taxon>
        <taxon>Portunus</taxon>
    </lineage>
</organism>
<evidence type="ECO:0000313" key="2">
    <source>
        <dbReference type="Proteomes" id="UP000324222"/>
    </source>
</evidence>
<reference evidence="1 2" key="1">
    <citation type="submission" date="2019-05" db="EMBL/GenBank/DDBJ databases">
        <title>Another draft genome of Portunus trituberculatus and its Hox gene families provides insights of decapod evolution.</title>
        <authorList>
            <person name="Jeong J.-H."/>
            <person name="Song I."/>
            <person name="Kim S."/>
            <person name="Choi T."/>
            <person name="Kim D."/>
            <person name="Ryu S."/>
            <person name="Kim W."/>
        </authorList>
    </citation>
    <scope>NUCLEOTIDE SEQUENCE [LARGE SCALE GENOMIC DNA]</scope>
    <source>
        <tissue evidence="1">Muscle</tissue>
    </source>
</reference>
<protein>
    <submittedName>
        <fullName evidence="1">Uncharacterized protein</fullName>
    </submittedName>
</protein>
<name>A0A5B7EB56_PORTR</name>
<keyword evidence="2" id="KW-1185">Reference proteome</keyword>
<sequence>MWHIRTGDVATSPKAGLSLEKGYHESANRLTSHLFARWKERLTLPHLTVYKQIKEFVYRINRYFLKEKACKDHFYPQIRMNGFKLLHLVTG</sequence>